<dbReference type="GO" id="GO:0005524">
    <property type="term" value="F:ATP binding"/>
    <property type="evidence" value="ECO:0007669"/>
    <property type="project" value="UniProtKB-KW"/>
</dbReference>
<dbReference type="InterPro" id="IPR027417">
    <property type="entry name" value="P-loop_NTPase"/>
</dbReference>
<dbReference type="InterPro" id="IPR041677">
    <property type="entry name" value="DNA2/NAM7_AAA_11"/>
</dbReference>
<evidence type="ECO:0000256" key="2">
    <source>
        <dbReference type="ARBA" id="ARBA00022741"/>
    </source>
</evidence>
<evidence type="ECO:0000256" key="1">
    <source>
        <dbReference type="ARBA" id="ARBA00007913"/>
    </source>
</evidence>
<dbReference type="Gene3D" id="3.40.50.300">
    <property type="entry name" value="P-loop containing nucleotide triphosphate hydrolases"/>
    <property type="match status" value="2"/>
</dbReference>
<evidence type="ECO:0000256" key="5">
    <source>
        <dbReference type="ARBA" id="ARBA00022840"/>
    </source>
</evidence>
<feature type="domain" description="DNA2/NAM7 helicase-like C-terminal" evidence="7">
    <location>
        <begin position="322"/>
        <end position="557"/>
    </location>
</feature>
<feature type="domain" description="DNA2/NAM7 helicase helicase" evidence="6">
    <location>
        <begin position="97"/>
        <end position="307"/>
    </location>
</feature>
<dbReference type="PANTHER" id="PTHR43788">
    <property type="entry name" value="DNA2/NAM7 HELICASE FAMILY MEMBER"/>
    <property type="match status" value="1"/>
</dbReference>
<name>A0A6A6G792_9PEZI</name>
<reference evidence="9" key="1">
    <citation type="journal article" date="2020" name="Stud. Mycol.">
        <title>101 Dothideomycetes genomes: A test case for predicting lifestyles and emergence of pathogens.</title>
        <authorList>
            <person name="Haridas S."/>
            <person name="Albert R."/>
            <person name="Binder M."/>
            <person name="Bloem J."/>
            <person name="LaButti K."/>
            <person name="Salamov A."/>
            <person name="Andreopoulos B."/>
            <person name="Baker S."/>
            <person name="Barry K."/>
            <person name="Bills G."/>
            <person name="Bluhm B."/>
            <person name="Cannon C."/>
            <person name="Castanera R."/>
            <person name="Culley D."/>
            <person name="Daum C."/>
            <person name="Ezra D."/>
            <person name="Gonzalez J."/>
            <person name="Henrissat B."/>
            <person name="Kuo A."/>
            <person name="Liang C."/>
            <person name="Lipzen A."/>
            <person name="Lutzoni F."/>
            <person name="Magnuson J."/>
            <person name="Mondo S."/>
            <person name="Nolan M."/>
            <person name="Ohm R."/>
            <person name="Pangilinan J."/>
            <person name="Park H.-J."/>
            <person name="Ramirez L."/>
            <person name="Alfaro M."/>
            <person name="Sun H."/>
            <person name="Tritt A."/>
            <person name="Yoshinaga Y."/>
            <person name="Zwiers L.-H."/>
            <person name="Turgeon B."/>
            <person name="Goodwin S."/>
            <person name="Spatafora J."/>
            <person name="Crous P."/>
            <person name="Grigoriev I."/>
        </authorList>
    </citation>
    <scope>NUCLEOTIDE SEQUENCE [LARGE SCALE GENOMIC DNA]</scope>
    <source>
        <strain evidence="9">CECT 20119</strain>
    </source>
</reference>
<keyword evidence="5" id="KW-0067">ATP-binding</keyword>
<dbReference type="AlphaFoldDB" id="A0A6A6G792"/>
<keyword evidence="3" id="KW-0378">Hydrolase</keyword>
<keyword evidence="4" id="KW-0347">Helicase</keyword>
<sequence>MADRDHPPNAWALESRFPPPPNAMKKFNRCLLDTQTLAGFHRKCAIQVGKDTIHPTDESYSVTFSMNISPLQHTFEIELQLSSAPSQRMVKHVFWASGDSDAAINVLTGKIMARKGQRQIDGIYRIHSNFAQQDWENYCQDGSSGLLGSLEALQLDETSTDERALRFLNGTEKGRKFLSLSRVIASRAQAAADGSLGTPYYPEEIQELARLNKAHQDATLDRTDTNKTVQQRMAEKEAFGRAERKALGDVQSSYIAAAQGIYSTASAADLPIMSRIRPDVLIIDETSQLLKRVLLVGDHKQLPPTVVAPRNPFSNTGSIYQLERLIDAGTPSVHLQRQYRSHPQISAAFNTLIYDGTLVDDFSTTNRREVDQFTNILRRRLLPAQHPLVRTDDHICSIVLSPEQSSYYTWKSEQRRNSNSRTNFQTPAITFITTCILVQGGFSPTDILVTTFYADQVDLLKALFATEPRVSGTTITTADGSQGMQSMVQIIDCVVLGGKAAATGGGGPFRTGRPGSFSSAGPTTGAGDTLGYLATDRRRFNVVMSRGQAGRIVVGHKDMGNTGHGKNCWSMFMEQEAAKHHIIGTKEIQSAWVGSQHKAAFEQIRRTYTDT</sequence>
<dbReference type="InterPro" id="IPR050534">
    <property type="entry name" value="Coronavir_polyprotein_1ab"/>
</dbReference>
<accession>A0A6A6G792</accession>
<dbReference type="Proteomes" id="UP000799538">
    <property type="component" value="Unassembled WGS sequence"/>
</dbReference>
<dbReference type="GO" id="GO:0016787">
    <property type="term" value="F:hydrolase activity"/>
    <property type="evidence" value="ECO:0007669"/>
    <property type="project" value="UniProtKB-KW"/>
</dbReference>
<dbReference type="EMBL" id="ML992510">
    <property type="protein sequence ID" value="KAF2221562.1"/>
    <property type="molecule type" value="Genomic_DNA"/>
</dbReference>
<organism evidence="8 9">
    <name type="scientific">Elsinoe ampelina</name>
    <dbReference type="NCBI Taxonomy" id="302913"/>
    <lineage>
        <taxon>Eukaryota</taxon>
        <taxon>Fungi</taxon>
        <taxon>Dikarya</taxon>
        <taxon>Ascomycota</taxon>
        <taxon>Pezizomycotina</taxon>
        <taxon>Dothideomycetes</taxon>
        <taxon>Dothideomycetidae</taxon>
        <taxon>Myriangiales</taxon>
        <taxon>Elsinoaceae</taxon>
        <taxon>Elsinoe</taxon>
    </lineage>
</organism>
<dbReference type="PANTHER" id="PTHR43788:SF8">
    <property type="entry name" value="DNA-BINDING PROTEIN SMUBP-2"/>
    <property type="match status" value="1"/>
</dbReference>
<protein>
    <submittedName>
        <fullName evidence="8">AAA domain-containing protein</fullName>
    </submittedName>
</protein>
<keyword evidence="2" id="KW-0547">Nucleotide-binding</keyword>
<dbReference type="GO" id="GO:0043139">
    <property type="term" value="F:5'-3' DNA helicase activity"/>
    <property type="evidence" value="ECO:0007669"/>
    <property type="project" value="TreeGrafter"/>
</dbReference>
<evidence type="ECO:0000259" key="6">
    <source>
        <dbReference type="Pfam" id="PF13086"/>
    </source>
</evidence>
<evidence type="ECO:0000313" key="9">
    <source>
        <dbReference type="Proteomes" id="UP000799538"/>
    </source>
</evidence>
<evidence type="ECO:0000256" key="3">
    <source>
        <dbReference type="ARBA" id="ARBA00022801"/>
    </source>
</evidence>
<evidence type="ECO:0000259" key="7">
    <source>
        <dbReference type="Pfam" id="PF13087"/>
    </source>
</evidence>
<dbReference type="InterPro" id="IPR041679">
    <property type="entry name" value="DNA2/NAM7-like_C"/>
</dbReference>
<gene>
    <name evidence="8" type="ORF">BDZ85DRAFT_283621</name>
</gene>
<keyword evidence="9" id="KW-1185">Reference proteome</keyword>
<dbReference type="OrthoDB" id="3944522at2759"/>
<comment type="similarity">
    <text evidence="1">Belongs to the DNA2/NAM7 helicase family.</text>
</comment>
<dbReference type="SUPFAM" id="SSF52540">
    <property type="entry name" value="P-loop containing nucleoside triphosphate hydrolases"/>
    <property type="match status" value="1"/>
</dbReference>
<evidence type="ECO:0000313" key="8">
    <source>
        <dbReference type="EMBL" id="KAF2221562.1"/>
    </source>
</evidence>
<dbReference type="Pfam" id="PF13087">
    <property type="entry name" value="AAA_12"/>
    <property type="match status" value="1"/>
</dbReference>
<proteinExistence type="inferred from homology"/>
<evidence type="ECO:0000256" key="4">
    <source>
        <dbReference type="ARBA" id="ARBA00022806"/>
    </source>
</evidence>
<dbReference type="Pfam" id="PF13086">
    <property type="entry name" value="AAA_11"/>
    <property type="match status" value="1"/>
</dbReference>